<dbReference type="Gene3D" id="3.40.50.11090">
    <property type="match status" value="1"/>
</dbReference>
<organism evidence="3">
    <name type="scientific">Cyanobacterium aponinum AL20115</name>
    <dbReference type="NCBI Taxonomy" id="3090662"/>
    <lineage>
        <taxon>Bacteria</taxon>
        <taxon>Bacillati</taxon>
        <taxon>Cyanobacteriota</taxon>
        <taxon>Cyanophyceae</taxon>
        <taxon>Oscillatoriophycideae</taxon>
        <taxon>Chroococcales</taxon>
        <taxon>Geminocystaceae</taxon>
        <taxon>Cyanobacterium</taxon>
    </lineage>
</organism>
<evidence type="ECO:0000259" key="2">
    <source>
        <dbReference type="Pfam" id="PF00534"/>
    </source>
</evidence>
<dbReference type="SUPFAM" id="SSF53756">
    <property type="entry name" value="UDP-Glycosyltransferase/glycogen phosphorylase"/>
    <property type="match status" value="1"/>
</dbReference>
<dbReference type="PANTHER" id="PTHR46401">
    <property type="entry name" value="GLYCOSYLTRANSFERASE WBBK-RELATED"/>
    <property type="match status" value="1"/>
</dbReference>
<dbReference type="Pfam" id="PF00534">
    <property type="entry name" value="Glycos_transf_1"/>
    <property type="match status" value="1"/>
</dbReference>
<dbReference type="PANTHER" id="PTHR46401:SF2">
    <property type="entry name" value="GLYCOSYLTRANSFERASE WBBK-RELATED"/>
    <property type="match status" value="1"/>
</dbReference>
<name>A0AAF0ZFQ6_9CHRO</name>
<sequence>MKITFITPYLSINGGNRVITIYGQKLQQLGHDVLIVCQPRRKITLKQKIKSIIKRDLLFLDQNKTFSFYDSLDVPYKILETNRPVIDSDVPDADVVIATWWETAEWVANLSPSKGAKAYFIQHHEIHDYLPKERVKATYKQCLHKITICEWLKNILETEYSDTSVSLVPNSVNIQQFNSIARKKQDVCTLGMLYSSTYWKGCDISIKAFEIAQEKIPNLRLVAFGSKKQHHDLPLPKNTTYFKQPIQNEIKNIYGQCNAWLFGSRAEGFGLPILEAMACRTPVIGTPAGAAPELLAKGGGILVKPEDPEDMAKAIIRIAQMSNDEWKLMSDKAYETATSYTWDDAAKLFEQALYRAIERTKKGEL</sequence>
<dbReference type="GO" id="GO:0009103">
    <property type="term" value="P:lipopolysaccharide biosynthetic process"/>
    <property type="evidence" value="ECO:0007669"/>
    <property type="project" value="TreeGrafter"/>
</dbReference>
<accession>A0AAF0ZFQ6</accession>
<dbReference type="RefSeq" id="WP_320001830.1">
    <property type="nucleotide sequence ID" value="NZ_CP138348.1"/>
</dbReference>
<reference evidence="3" key="1">
    <citation type="submission" date="2023-11" db="EMBL/GenBank/DDBJ databases">
        <title>Genome sequence of Cyanobacterium aponinum BCRC AL20115.</title>
        <authorList>
            <person name="Chang H.-Y."/>
            <person name="Lin K.-M."/>
            <person name="Hsueh H.-T."/>
            <person name="Chu H.-A."/>
            <person name="Kuo C.-H."/>
        </authorList>
    </citation>
    <scope>NUCLEOTIDE SEQUENCE</scope>
    <source>
        <strain evidence="3">AL20115</strain>
    </source>
</reference>
<dbReference type="EMBL" id="CP138348">
    <property type="protein sequence ID" value="WPF89307.1"/>
    <property type="molecule type" value="Genomic_DNA"/>
</dbReference>
<dbReference type="CDD" id="cd03801">
    <property type="entry name" value="GT4_PimA-like"/>
    <property type="match status" value="1"/>
</dbReference>
<dbReference type="InterPro" id="IPR001296">
    <property type="entry name" value="Glyco_trans_1"/>
</dbReference>
<dbReference type="EC" id="2.4.-.-" evidence="3"/>
<proteinExistence type="predicted"/>
<evidence type="ECO:0000313" key="3">
    <source>
        <dbReference type="EMBL" id="WPF89307.1"/>
    </source>
</evidence>
<dbReference type="AlphaFoldDB" id="A0AAF0ZFQ6"/>
<keyword evidence="1 3" id="KW-0808">Transferase</keyword>
<keyword evidence="3" id="KW-0328">Glycosyltransferase</keyword>
<dbReference type="Gene3D" id="3.40.50.2000">
    <property type="entry name" value="Glycogen Phosphorylase B"/>
    <property type="match status" value="1"/>
</dbReference>
<gene>
    <name evidence="3" type="ORF">SAY89_03245</name>
</gene>
<protein>
    <submittedName>
        <fullName evidence="3">Glycosyltransferase family 4 protein</fullName>
        <ecNumber evidence="3">2.4.-.-</ecNumber>
    </submittedName>
</protein>
<evidence type="ECO:0000256" key="1">
    <source>
        <dbReference type="ARBA" id="ARBA00022679"/>
    </source>
</evidence>
<feature type="domain" description="Glycosyl transferase family 1" evidence="2">
    <location>
        <begin position="193"/>
        <end position="322"/>
    </location>
</feature>
<dbReference type="GO" id="GO:0016757">
    <property type="term" value="F:glycosyltransferase activity"/>
    <property type="evidence" value="ECO:0007669"/>
    <property type="project" value="UniProtKB-KW"/>
</dbReference>